<dbReference type="EMBL" id="CP003390">
    <property type="protein sequence ID" value="AFI83325.1"/>
    <property type="molecule type" value="Genomic_DNA"/>
</dbReference>
<keyword evidence="2" id="KW-1185">Reference proteome</keyword>
<protein>
    <submittedName>
        <fullName evidence="1">Uncharacterized protein</fullName>
    </submittedName>
</protein>
<dbReference type="HOGENOM" id="CLU_2955269_0_0_6"/>
<evidence type="ECO:0000313" key="1">
    <source>
        <dbReference type="EMBL" id="AFI83325.1"/>
    </source>
</evidence>
<proteinExistence type="predicted"/>
<dbReference type="AlphaFoldDB" id="I1XG06"/>
<name>I1XG06_METNJ</name>
<evidence type="ECO:0000313" key="2">
    <source>
        <dbReference type="Proteomes" id="UP000009144"/>
    </source>
</evidence>
<dbReference type="Proteomes" id="UP000009144">
    <property type="component" value="Chromosome"/>
</dbReference>
<reference evidence="1 2" key="1">
    <citation type="journal article" date="2012" name="J. Bacteriol.">
        <title>Complete genome sequences of Methylophaga sp. strain JAM1 and Methylophaga sp. strain JAM7.</title>
        <authorList>
            <person name="Villeneuve C."/>
            <person name="Martineau C."/>
            <person name="Mauffrey F."/>
            <person name="Villemur R."/>
        </authorList>
    </citation>
    <scope>NUCLEOTIDE SEQUENCE [LARGE SCALE GENOMIC DNA]</scope>
    <source>
        <strain evidence="1 2">JAM1</strain>
    </source>
</reference>
<dbReference type="PATRIC" id="fig|754476.3.peg.471"/>
<accession>I1XG06</accession>
<reference evidence="1 2" key="2">
    <citation type="journal article" date="2013" name="Int. J. Syst. Evol. Microbiol.">
        <title>Methylophaga nitratireducenticrescens sp. nov. and Methylophaga frappieri sp. nov., isolated from the biofilm of the methanol-fed denitrification system treating the seawater at the Montreal Biodome.</title>
        <authorList>
            <person name="Villeneuve C."/>
            <person name="Martineau C."/>
            <person name="Mauffrey F."/>
            <person name="Villemur R."/>
        </authorList>
    </citation>
    <scope>NUCLEOTIDE SEQUENCE [LARGE SCALE GENOMIC DNA]</scope>
    <source>
        <strain evidence="1 2">JAM1</strain>
    </source>
</reference>
<sequence length="59" mass="6622">MASHSNFNKLFGLIVIVFPHSKWKLAQVCLSVRGRLSIGLAYIEKKKPNQDNSLCHADP</sequence>
<organism evidence="1 2">
    <name type="scientific">Methylophaga nitratireducenticrescens</name>
    <dbReference type="NCBI Taxonomy" id="754476"/>
    <lineage>
        <taxon>Bacteria</taxon>
        <taxon>Pseudomonadati</taxon>
        <taxon>Pseudomonadota</taxon>
        <taxon>Gammaproteobacteria</taxon>
        <taxon>Thiotrichales</taxon>
        <taxon>Piscirickettsiaceae</taxon>
        <taxon>Methylophaga</taxon>
    </lineage>
</organism>
<gene>
    <name evidence="1" type="ordered locus">Q7A_476</name>
</gene>